<organism evidence="4 5">
    <name type="scientific">Romboutsia lituseburensis DSM 797</name>
    <dbReference type="NCBI Taxonomy" id="1121325"/>
    <lineage>
        <taxon>Bacteria</taxon>
        <taxon>Bacillati</taxon>
        <taxon>Bacillota</taxon>
        <taxon>Clostridia</taxon>
        <taxon>Peptostreptococcales</taxon>
        <taxon>Peptostreptococcaceae</taxon>
        <taxon>Romboutsia</taxon>
    </lineage>
</organism>
<name>A0A1G9QFQ4_9FIRM</name>
<evidence type="ECO:0000256" key="1">
    <source>
        <dbReference type="PIRNR" id="PIRNR018571"/>
    </source>
</evidence>
<feature type="transmembrane region" description="Helical" evidence="3">
    <location>
        <begin position="6"/>
        <end position="24"/>
    </location>
</feature>
<dbReference type="InterPro" id="IPR005081">
    <property type="entry name" value="SpoIIGA"/>
</dbReference>
<dbReference type="GO" id="GO:0030435">
    <property type="term" value="P:sporulation resulting in formation of a cellular spore"/>
    <property type="evidence" value="ECO:0007669"/>
    <property type="project" value="UniProtKB-KW"/>
</dbReference>
<keyword evidence="5" id="KW-1185">Reference proteome</keyword>
<keyword evidence="3" id="KW-1133">Transmembrane helix</keyword>
<dbReference type="RefSeq" id="WP_092726210.1">
    <property type="nucleotide sequence ID" value="NZ_FNGW01000005.1"/>
</dbReference>
<dbReference type="EMBL" id="FNGW01000005">
    <property type="protein sequence ID" value="SDM09796.1"/>
    <property type="molecule type" value="Genomic_DNA"/>
</dbReference>
<dbReference type="GO" id="GO:0004190">
    <property type="term" value="F:aspartic-type endopeptidase activity"/>
    <property type="evidence" value="ECO:0007669"/>
    <property type="project" value="UniProtKB-KW"/>
</dbReference>
<protein>
    <recommendedName>
        <fullName evidence="1">Sporulation sigma-E factor-processing peptidase</fullName>
        <ecNumber evidence="1">3.4.23.-</ecNumber>
    </recommendedName>
    <alternativeName>
        <fullName evidence="1">Membrane-associated aspartic protease</fullName>
    </alternativeName>
    <alternativeName>
        <fullName evidence="1">Stage II sporulation protein GA</fullName>
    </alternativeName>
</protein>
<dbReference type="AlphaFoldDB" id="A0A1G9QFQ4"/>
<evidence type="ECO:0000313" key="5">
    <source>
        <dbReference type="Proteomes" id="UP000199068"/>
    </source>
</evidence>
<dbReference type="Pfam" id="PF03419">
    <property type="entry name" value="Peptidase_U4"/>
    <property type="match status" value="1"/>
</dbReference>
<dbReference type="PIRSF" id="PIRSF018571">
    <property type="entry name" value="SpoIIGA"/>
    <property type="match status" value="1"/>
</dbReference>
<evidence type="ECO:0000256" key="3">
    <source>
        <dbReference type="SAM" id="Phobius"/>
    </source>
</evidence>
<keyword evidence="1 3" id="KW-0472">Membrane</keyword>
<evidence type="ECO:0000256" key="2">
    <source>
        <dbReference type="PIRSR" id="PIRSR018571-1"/>
    </source>
</evidence>
<keyword evidence="1" id="KW-1003">Cell membrane</keyword>
<dbReference type="Proteomes" id="UP000199068">
    <property type="component" value="Unassembled WGS sequence"/>
</dbReference>
<keyword evidence="3" id="KW-0812">Transmembrane</keyword>
<reference evidence="4 5" key="1">
    <citation type="submission" date="2016-10" db="EMBL/GenBank/DDBJ databases">
        <authorList>
            <person name="de Groot N.N."/>
        </authorList>
    </citation>
    <scope>NUCLEOTIDE SEQUENCE [LARGE SCALE GENOMIC DNA]</scope>
    <source>
        <strain evidence="4 5">DSM 797</strain>
    </source>
</reference>
<comment type="subcellular location">
    <subcellularLocation>
        <location evidence="1">Cell membrane</location>
    </subcellularLocation>
</comment>
<evidence type="ECO:0000313" key="4">
    <source>
        <dbReference type="EMBL" id="SDM09796.1"/>
    </source>
</evidence>
<keyword evidence="1" id="KW-0064">Aspartyl protease</keyword>
<proteinExistence type="inferred from homology"/>
<comment type="function">
    <text evidence="1">Probable aspartic protease that is responsible for the proteolytic cleavage of the RNA polymerase sigma E factor (SigE/spoIIGB) to yield the active peptide in the mother cell during sporulation. Responds to a signal from the forespore that is triggered by the extracellular signal protein SpoIIR.</text>
</comment>
<accession>A0A1G9QFQ4</accession>
<keyword evidence="1" id="KW-0645">Protease</keyword>
<gene>
    <name evidence="4" type="ORF">SAMN04515677_105186</name>
</gene>
<feature type="active site" evidence="2">
    <location>
        <position position="164"/>
    </location>
</feature>
<feature type="transmembrane region" description="Helical" evidence="3">
    <location>
        <begin position="88"/>
        <end position="108"/>
    </location>
</feature>
<keyword evidence="1" id="KW-0378">Hydrolase</keyword>
<dbReference type="STRING" id="1121325.SAMN04515677_105186"/>
<comment type="similarity">
    <text evidence="1">Belongs to the peptidase U4 family.</text>
</comment>
<dbReference type="EC" id="3.4.23.-" evidence="1"/>
<dbReference type="GO" id="GO:0005886">
    <property type="term" value="C:plasma membrane"/>
    <property type="evidence" value="ECO:0007669"/>
    <property type="project" value="UniProtKB-SubCell"/>
</dbReference>
<dbReference type="GO" id="GO:0030436">
    <property type="term" value="P:asexual sporulation"/>
    <property type="evidence" value="ECO:0007669"/>
    <property type="project" value="InterPro"/>
</dbReference>
<sequence length="280" mass="32025">MYIEYYIIENLLINYIIISCTSILTKTINSKKNKWIGAFLGAMYSLAYVYPQFDILFTLPFKIVIMTFITLISFTYKNKKEYFRIMIAFYAVNIFISGVTFFIIYFTGISHMKISFLIVCAYISGELLKYIYNDIKTLKQLTDLTKTINISLLNNNCTCKALLDSGNLLKDPISKNDVVIVKSNALKEILPDSFFKYKYDNIDVIKAEEIINFLDDDISSRVRLIPYKHAGSSSGNIILGLKADYIEIDDNKIGNIIIGISDFDDSDYNAILNPSILPYV</sequence>
<dbReference type="GO" id="GO:0006508">
    <property type="term" value="P:proteolysis"/>
    <property type="evidence" value="ECO:0007669"/>
    <property type="project" value="UniProtKB-KW"/>
</dbReference>
<keyword evidence="1" id="KW-0749">Sporulation</keyword>
<feature type="transmembrane region" description="Helical" evidence="3">
    <location>
        <begin position="59"/>
        <end position="76"/>
    </location>
</feature>